<sequence>MGRYKEIYIKYSNLDKEKKELIKTYSKEFIYDKNNKKIPLAQYILMSSNYIYEIKSIEGSAHLWTWSDFRNEAKGKILSYKTEGNVILSQLMEFEYDLDLELLNKYALEIVKSLN</sequence>
<dbReference type="RefSeq" id="WP_156624478.1">
    <property type="nucleotide sequence ID" value="NZ_CACRTO010000005.1"/>
</dbReference>
<dbReference type="EMBL" id="CACRTO010000005">
    <property type="protein sequence ID" value="VYT67452.1"/>
    <property type="molecule type" value="Genomic_DNA"/>
</dbReference>
<protein>
    <submittedName>
        <fullName evidence="1">Uncharacterized protein</fullName>
    </submittedName>
</protein>
<organism evidence="1">
    <name type="scientific">Clostridium tertium</name>
    <dbReference type="NCBI Taxonomy" id="1559"/>
    <lineage>
        <taxon>Bacteria</taxon>
        <taxon>Bacillati</taxon>
        <taxon>Bacillota</taxon>
        <taxon>Clostridia</taxon>
        <taxon>Eubacteriales</taxon>
        <taxon>Clostridiaceae</taxon>
        <taxon>Clostridium</taxon>
    </lineage>
</organism>
<proteinExistence type="predicted"/>
<reference evidence="1" key="1">
    <citation type="submission" date="2019-11" db="EMBL/GenBank/DDBJ databases">
        <authorList>
            <person name="Feng L."/>
        </authorList>
    </citation>
    <scope>NUCLEOTIDE SEQUENCE</scope>
    <source>
        <strain evidence="1">CTertiumLFYP3</strain>
    </source>
</reference>
<accession>A0A6N2YQ50</accession>
<gene>
    <name evidence="1" type="ORF">CTLFYP3_00405</name>
</gene>
<dbReference type="AlphaFoldDB" id="A0A6N2YQ50"/>
<evidence type="ECO:0000313" key="1">
    <source>
        <dbReference type="EMBL" id="VYT67452.1"/>
    </source>
</evidence>
<name>A0A6N2YQ50_9CLOT</name>